<evidence type="ECO:0000313" key="2">
    <source>
        <dbReference type="Proteomes" id="UP000319613"/>
    </source>
</evidence>
<dbReference type="AlphaFoldDB" id="A0A554JAP2"/>
<dbReference type="Proteomes" id="UP000319613">
    <property type="component" value="Unassembled WGS sequence"/>
</dbReference>
<proteinExistence type="predicted"/>
<name>A0A554JAP2_9BACT</name>
<organism evidence="1 2">
    <name type="scientific">Candidatus Doudnabacteria bacterium Gr01-1014_77</name>
    <dbReference type="NCBI Taxonomy" id="2017133"/>
    <lineage>
        <taxon>Bacteria</taxon>
        <taxon>Candidatus Doudnaibacteriota</taxon>
    </lineage>
</organism>
<dbReference type="EMBL" id="VMFF01000046">
    <property type="protein sequence ID" value="TSC65427.1"/>
    <property type="molecule type" value="Genomic_DNA"/>
</dbReference>
<protein>
    <submittedName>
        <fullName evidence="1">Uncharacterized protein</fullName>
    </submittedName>
</protein>
<reference evidence="1 2" key="1">
    <citation type="submission" date="2017-07" db="EMBL/GenBank/DDBJ databases">
        <title>Mechanisms for carbon and nitrogen cycling indicate functional differentiation within the Candidate Phyla Radiation.</title>
        <authorList>
            <person name="Danczak R.E."/>
            <person name="Johnston M.D."/>
            <person name="Kenah C."/>
            <person name="Slattery M."/>
            <person name="Wrighton K.C."/>
            <person name="Wilkins M.J."/>
        </authorList>
    </citation>
    <scope>NUCLEOTIDE SEQUENCE [LARGE SCALE GENOMIC DNA]</scope>
    <source>
        <strain evidence="1">Gr01-1014_77</strain>
    </source>
</reference>
<gene>
    <name evidence="1" type="ORF">G01um101477_480</name>
</gene>
<evidence type="ECO:0000313" key="1">
    <source>
        <dbReference type="EMBL" id="TSC65427.1"/>
    </source>
</evidence>
<comment type="caution">
    <text evidence="1">The sequence shown here is derived from an EMBL/GenBank/DDBJ whole genome shotgun (WGS) entry which is preliminary data.</text>
</comment>
<sequence length="156" mass="18011">MGTSQDVASDGSGSAHQHPRLNVLNQVALRNYPWFAVGYLRWVHDLERGRAVVQQLAEREEADEASFRISEIEAWVLEKLYGNLGVTLVTFKFPEIFVVMADELARDHYEVREVIGLWLRYRNQGGERPSQPFKKVEDKMLRIFLLIDGERPPIES</sequence>
<accession>A0A554JAP2</accession>